<evidence type="ECO:0008006" key="4">
    <source>
        <dbReference type="Google" id="ProtNLM"/>
    </source>
</evidence>
<gene>
    <name evidence="2" type="ORF">pclt_cds_317</name>
</gene>
<sequence>MEPATSVDAISRTTVLAGLPVELWGLIVGHCRESDTPSLSATCAALRVYACDRIRERWTATRDAVDTFIGRWQKATARCDRHCVCDVCPYDDSRDDDDSDVDDDSDNVPPSLPAQRQSPSWPERPSDAKWMRYRHEPGAIVAQWLCEACGRRAIDRPLEEDKRWDGYSIAPVDLNRPHVWSMCRADGCGISLVYADHVPDADLVVPAAAVHMLDPHILDRMVRWVADEPRLDTRDICFHEIGSVRGWMPLVGSHKVYTKGASSRIDPKRTRVPMICCDQRSALWGAVVLVDFGRQRFSMTWHGVETDPADLLARWKRHPLRAQTPRLARNWAEWAGEVYINIPEHALNPHYVTKEIAERTRIAIALKEYRATLPRDHPDYRPVVDIAKDHPPRAIPPLQHRIIDLDTERINDNQDGHVGDAP</sequence>
<proteinExistence type="predicted"/>
<accession>A0A4D6EGL1</accession>
<reference evidence="2" key="1">
    <citation type="journal article" date="2019" name="Front. Microbiol.">
        <title>Pandoravirus Celtis Illustrates the Microevolution Processes at Work in the Giant Pandoraviridae Genomes.</title>
        <authorList>
            <person name="Legendre M."/>
            <person name="Alempic J.M."/>
            <person name="Philippe N."/>
            <person name="Lartigue A."/>
            <person name="Jeudy S."/>
            <person name="Poirot O."/>
            <person name="Ta N.T."/>
            <person name="Nin S."/>
            <person name="Coute Y."/>
            <person name="Abergel C."/>
            <person name="Claverie J.M."/>
        </authorList>
    </citation>
    <scope>NUCLEOTIDE SEQUENCE</scope>
</reference>
<dbReference type="Proteomes" id="UP001237152">
    <property type="component" value="Segment"/>
</dbReference>
<name>A0A4D6EGL1_9VIRU</name>
<organism evidence="2 3">
    <name type="scientific">Pandoravirus celtis</name>
    <dbReference type="NCBI Taxonomy" id="2568002"/>
    <lineage>
        <taxon>Viruses</taxon>
        <taxon>Pandoravirus</taxon>
    </lineage>
</organism>
<evidence type="ECO:0000313" key="3">
    <source>
        <dbReference type="Proteomes" id="UP001237152"/>
    </source>
</evidence>
<dbReference type="EMBL" id="MK174290">
    <property type="protein sequence ID" value="QBZ80915.1"/>
    <property type="molecule type" value="Genomic_DNA"/>
</dbReference>
<feature type="compositionally biased region" description="Acidic residues" evidence="1">
    <location>
        <begin position="93"/>
        <end position="106"/>
    </location>
</feature>
<protein>
    <recommendedName>
        <fullName evidence="4">F-box domain containing protein</fullName>
    </recommendedName>
</protein>
<evidence type="ECO:0000313" key="2">
    <source>
        <dbReference type="EMBL" id="QBZ80915.1"/>
    </source>
</evidence>
<evidence type="ECO:0000256" key="1">
    <source>
        <dbReference type="SAM" id="MobiDB-lite"/>
    </source>
</evidence>
<feature type="region of interest" description="Disordered" evidence="1">
    <location>
        <begin position="93"/>
        <end position="126"/>
    </location>
</feature>